<evidence type="ECO:0000256" key="1">
    <source>
        <dbReference type="SAM" id="MobiDB-lite"/>
    </source>
</evidence>
<dbReference type="AlphaFoldDB" id="A0AAU9KIE1"/>
<dbReference type="Proteomes" id="UP001162131">
    <property type="component" value="Unassembled WGS sequence"/>
</dbReference>
<dbReference type="EMBL" id="CAJZBQ010000057">
    <property type="protein sequence ID" value="CAG9333777.1"/>
    <property type="molecule type" value="Genomic_DNA"/>
</dbReference>
<feature type="transmembrane region" description="Helical" evidence="2">
    <location>
        <begin position="68"/>
        <end position="91"/>
    </location>
</feature>
<evidence type="ECO:0000256" key="2">
    <source>
        <dbReference type="SAM" id="Phobius"/>
    </source>
</evidence>
<evidence type="ECO:0000313" key="4">
    <source>
        <dbReference type="Proteomes" id="UP001162131"/>
    </source>
</evidence>
<evidence type="ECO:0000313" key="3">
    <source>
        <dbReference type="EMBL" id="CAG9333777.1"/>
    </source>
</evidence>
<sequence>MSKELGIAGHQDEQPDDESEVQNRLYIANSANQDQNITIRSLDTIIYDKDNKFRFILKKTFKFLKSNIVRTFCTSVILLAGMIILFIVVFYT</sequence>
<feature type="region of interest" description="Disordered" evidence="1">
    <location>
        <begin position="1"/>
        <end position="20"/>
    </location>
</feature>
<keyword evidence="4" id="KW-1185">Reference proteome</keyword>
<name>A0AAU9KIE1_9CILI</name>
<comment type="caution">
    <text evidence="3">The sequence shown here is derived from an EMBL/GenBank/DDBJ whole genome shotgun (WGS) entry which is preliminary data.</text>
</comment>
<reference evidence="3" key="1">
    <citation type="submission" date="2021-09" db="EMBL/GenBank/DDBJ databases">
        <authorList>
            <consortium name="AG Swart"/>
            <person name="Singh M."/>
            <person name="Singh A."/>
            <person name="Seah K."/>
            <person name="Emmerich C."/>
        </authorList>
    </citation>
    <scope>NUCLEOTIDE SEQUENCE</scope>
    <source>
        <strain evidence="3">ATCC30299</strain>
    </source>
</reference>
<accession>A0AAU9KIE1</accession>
<keyword evidence="2" id="KW-1133">Transmembrane helix</keyword>
<proteinExistence type="predicted"/>
<organism evidence="3 4">
    <name type="scientific">Blepharisma stoltei</name>
    <dbReference type="NCBI Taxonomy" id="1481888"/>
    <lineage>
        <taxon>Eukaryota</taxon>
        <taxon>Sar</taxon>
        <taxon>Alveolata</taxon>
        <taxon>Ciliophora</taxon>
        <taxon>Postciliodesmatophora</taxon>
        <taxon>Heterotrichea</taxon>
        <taxon>Heterotrichida</taxon>
        <taxon>Blepharismidae</taxon>
        <taxon>Blepharisma</taxon>
    </lineage>
</organism>
<gene>
    <name evidence="3" type="ORF">BSTOLATCC_MIC59593</name>
</gene>
<protein>
    <submittedName>
        <fullName evidence="3">Uncharacterized protein</fullName>
    </submittedName>
</protein>
<keyword evidence="2" id="KW-0812">Transmembrane</keyword>
<keyword evidence="2" id="KW-0472">Membrane</keyword>